<dbReference type="GO" id="GO:0003676">
    <property type="term" value="F:nucleic acid binding"/>
    <property type="evidence" value="ECO:0007669"/>
    <property type="project" value="InterPro"/>
</dbReference>
<protein>
    <recommendedName>
        <fullName evidence="5">Exodeoxyribonuclease 7 large subunit</fullName>
        <ecNumber evidence="5">3.1.11.6</ecNumber>
    </recommendedName>
    <alternativeName>
        <fullName evidence="5">Exodeoxyribonuclease VII large subunit</fullName>
        <shortName evidence="5">Exonuclease VII large subunit</shortName>
    </alternativeName>
</protein>
<dbReference type="InterPro" id="IPR020579">
    <property type="entry name" value="Exonuc_VII_lsu_C"/>
</dbReference>
<dbReference type="GO" id="GO:0006308">
    <property type="term" value="P:DNA catabolic process"/>
    <property type="evidence" value="ECO:0007669"/>
    <property type="project" value="UniProtKB-UniRule"/>
</dbReference>
<dbReference type="EMBL" id="QCZG01000002">
    <property type="protein sequence ID" value="PWA13211.1"/>
    <property type="molecule type" value="Genomic_DNA"/>
</dbReference>
<comment type="caution">
    <text evidence="10">The sequence shown here is derived from an EMBL/GenBank/DDBJ whole genome shotgun (WGS) entry which is preliminary data.</text>
</comment>
<dbReference type="InterPro" id="IPR025824">
    <property type="entry name" value="OB-fold_nuc-bd_dom"/>
</dbReference>
<evidence type="ECO:0000313" key="10">
    <source>
        <dbReference type="EMBL" id="PWA13211.1"/>
    </source>
</evidence>
<comment type="subunit">
    <text evidence="5">Heterooligomer composed of large and small subunits.</text>
</comment>
<dbReference type="HAMAP" id="MF_00378">
    <property type="entry name" value="Exonuc_7_L"/>
    <property type="match status" value="1"/>
</dbReference>
<dbReference type="Pfam" id="PF13742">
    <property type="entry name" value="tRNA_anti_2"/>
    <property type="match status" value="1"/>
</dbReference>
<sequence>MEQDRYLSITALTRYIKRQFDRDTVLNDVWVRGELSNVKLHSRGHMYFTLKDERSRIQSVMFSSHNSKLAFRPENGMKVLVRGEVTVYEPYGQYQLYAKEMQPDGIGNLFLAFEELKKKLEREGIFSSERKKPLPVFPVEIGVVTSKTGAAVRDIFTTIKRRYPLARITLFPVYVQGELASESIAKAIKQANELRMHDVLIVGRGGGSIEDLWPFNEEIVARSIFHSEIPIISAVGHETDVTIADFAADVRAATPTAAAELAVPHVLELNERVNERKARLIRAIAARLDAEREKLARLQKSYAFRYPAQLIRQKNQELDRLIERLTREAKLQLNQKYEQWRNINKSIHRHHPEKLIIQGKERRKQLTKRLAREMQQLTNRKKMLYQQSISKLDALSPLKVMDRGYSLVTKDDVVVKSVYDVNPGDMIQVNVKDGLLDCHVWGLEESKNEP</sequence>
<dbReference type="GO" id="GO:0008855">
    <property type="term" value="F:exodeoxyribonuclease VII activity"/>
    <property type="evidence" value="ECO:0007669"/>
    <property type="project" value="UniProtKB-UniRule"/>
</dbReference>
<dbReference type="AlphaFoldDB" id="A0A2U1K6Q0"/>
<dbReference type="RefSeq" id="WP_116553172.1">
    <property type="nucleotide sequence ID" value="NZ_QCZG01000002.1"/>
</dbReference>
<evidence type="ECO:0000259" key="8">
    <source>
        <dbReference type="Pfam" id="PF02601"/>
    </source>
</evidence>
<evidence type="ECO:0000256" key="2">
    <source>
        <dbReference type="ARBA" id="ARBA00022722"/>
    </source>
</evidence>
<evidence type="ECO:0000256" key="1">
    <source>
        <dbReference type="ARBA" id="ARBA00022490"/>
    </source>
</evidence>
<dbReference type="Pfam" id="PF02601">
    <property type="entry name" value="Exonuc_VII_L"/>
    <property type="match status" value="1"/>
</dbReference>
<gene>
    <name evidence="5" type="primary">xseA</name>
    <name evidence="10" type="ORF">DCC39_01815</name>
</gene>
<dbReference type="InterPro" id="IPR003753">
    <property type="entry name" value="Exonuc_VII_L"/>
</dbReference>
<evidence type="ECO:0000259" key="9">
    <source>
        <dbReference type="Pfam" id="PF13742"/>
    </source>
</evidence>
<organism evidence="10 11">
    <name type="scientific">Pueribacillus theae</name>
    <dbReference type="NCBI Taxonomy" id="2171751"/>
    <lineage>
        <taxon>Bacteria</taxon>
        <taxon>Bacillati</taxon>
        <taxon>Bacillota</taxon>
        <taxon>Bacilli</taxon>
        <taxon>Bacillales</taxon>
        <taxon>Bacillaceae</taxon>
        <taxon>Pueribacillus</taxon>
    </lineage>
</organism>
<evidence type="ECO:0000256" key="3">
    <source>
        <dbReference type="ARBA" id="ARBA00022801"/>
    </source>
</evidence>
<feature type="coiled-coil region" evidence="7">
    <location>
        <begin position="360"/>
        <end position="387"/>
    </location>
</feature>
<feature type="coiled-coil region" evidence="7">
    <location>
        <begin position="281"/>
        <end position="335"/>
    </location>
</feature>
<dbReference type="OrthoDB" id="9802795at2"/>
<keyword evidence="3 5" id="KW-0378">Hydrolase</keyword>
<comment type="subcellular location">
    <subcellularLocation>
        <location evidence="5 6">Cytoplasm</location>
    </subcellularLocation>
</comment>
<comment type="function">
    <text evidence="5">Bidirectionally degrades single-stranded DNA into large acid-insoluble oligonucleotides, which are then degraded further into small acid-soluble oligonucleotides.</text>
</comment>
<dbReference type="GO" id="GO:0005737">
    <property type="term" value="C:cytoplasm"/>
    <property type="evidence" value="ECO:0007669"/>
    <property type="project" value="UniProtKB-SubCell"/>
</dbReference>
<keyword evidence="2 5" id="KW-0540">Nuclease</keyword>
<dbReference type="EC" id="3.1.11.6" evidence="5"/>
<comment type="catalytic activity">
    <reaction evidence="5 6">
        <text>Exonucleolytic cleavage in either 5'- to 3'- or 3'- to 5'-direction to yield nucleoside 5'-phosphates.</text>
        <dbReference type="EC" id="3.1.11.6"/>
    </reaction>
</comment>
<reference evidence="10 11" key="1">
    <citation type="submission" date="2018-04" db="EMBL/GenBank/DDBJ databases">
        <title>Camelliibacillus theae gen. nov., sp. nov., isolated from Pu'er tea.</title>
        <authorList>
            <person name="Niu L."/>
        </authorList>
    </citation>
    <scope>NUCLEOTIDE SEQUENCE [LARGE SCALE GENOMIC DNA]</scope>
    <source>
        <strain evidence="10 11">T8</strain>
    </source>
</reference>
<feature type="domain" description="OB-fold nucleic acid binding" evidence="9">
    <location>
        <begin position="7"/>
        <end position="102"/>
    </location>
</feature>
<evidence type="ECO:0000256" key="7">
    <source>
        <dbReference type="SAM" id="Coils"/>
    </source>
</evidence>
<name>A0A2U1K6Q0_9BACI</name>
<dbReference type="NCBIfam" id="TIGR00237">
    <property type="entry name" value="xseA"/>
    <property type="match status" value="1"/>
</dbReference>
<keyword evidence="1 5" id="KW-0963">Cytoplasm</keyword>
<feature type="domain" description="Exonuclease VII large subunit C-terminal" evidence="8">
    <location>
        <begin position="126"/>
        <end position="438"/>
    </location>
</feature>
<evidence type="ECO:0000256" key="6">
    <source>
        <dbReference type="RuleBase" id="RU004355"/>
    </source>
</evidence>
<comment type="similarity">
    <text evidence="5 6">Belongs to the XseA family.</text>
</comment>
<dbReference type="CDD" id="cd04489">
    <property type="entry name" value="ExoVII_LU_OBF"/>
    <property type="match status" value="1"/>
</dbReference>
<proteinExistence type="inferred from homology"/>
<evidence type="ECO:0000313" key="11">
    <source>
        <dbReference type="Proteomes" id="UP000245998"/>
    </source>
</evidence>
<dbReference type="Proteomes" id="UP000245998">
    <property type="component" value="Unassembled WGS sequence"/>
</dbReference>
<dbReference type="PANTHER" id="PTHR30008">
    <property type="entry name" value="EXODEOXYRIBONUCLEASE 7 LARGE SUBUNIT"/>
    <property type="match status" value="1"/>
</dbReference>
<dbReference type="GO" id="GO:0009318">
    <property type="term" value="C:exodeoxyribonuclease VII complex"/>
    <property type="evidence" value="ECO:0007669"/>
    <property type="project" value="UniProtKB-UniRule"/>
</dbReference>
<keyword evidence="4 5" id="KW-0269">Exonuclease</keyword>
<accession>A0A2U1K6Q0</accession>
<evidence type="ECO:0000256" key="4">
    <source>
        <dbReference type="ARBA" id="ARBA00022839"/>
    </source>
</evidence>
<evidence type="ECO:0000256" key="5">
    <source>
        <dbReference type="HAMAP-Rule" id="MF_00378"/>
    </source>
</evidence>
<keyword evidence="7" id="KW-0175">Coiled coil</keyword>
<dbReference type="PANTHER" id="PTHR30008:SF0">
    <property type="entry name" value="EXODEOXYRIBONUCLEASE 7 LARGE SUBUNIT"/>
    <property type="match status" value="1"/>
</dbReference>
<keyword evidence="11" id="KW-1185">Reference proteome</keyword>